<gene>
    <name evidence="1" type="ORF">KBTEX_03697</name>
</gene>
<sequence>MPFTVTVTVMKTEDAPAAVQWRRQKKPAPAGNLFKGNGYRGSIHPLAGRCRDILRGLSVGHTERRNGECYQEEECLRDHLMVILKVDIMIT</sequence>
<proteinExistence type="predicted"/>
<dbReference type="EMBL" id="MN079233">
    <property type="protein sequence ID" value="QEA07348.1"/>
    <property type="molecule type" value="Genomic_DNA"/>
</dbReference>
<organism evidence="1">
    <name type="scientific">uncultured organism</name>
    <dbReference type="NCBI Taxonomy" id="155900"/>
    <lineage>
        <taxon>unclassified sequences</taxon>
        <taxon>environmental samples</taxon>
    </lineage>
</organism>
<reference evidence="1" key="1">
    <citation type="submission" date="2019-06" db="EMBL/GenBank/DDBJ databases">
        <authorList>
            <person name="Murdoch R.W."/>
            <person name="Fathepure B."/>
        </authorList>
    </citation>
    <scope>NUCLEOTIDE SEQUENCE</scope>
</reference>
<evidence type="ECO:0000313" key="1">
    <source>
        <dbReference type="EMBL" id="QEA07348.1"/>
    </source>
</evidence>
<protein>
    <submittedName>
        <fullName evidence="1">Uncharacterized protein</fullName>
    </submittedName>
</protein>
<name>A0A5B8RHG5_9ZZZZ</name>
<accession>A0A5B8RHG5</accession>
<dbReference type="AlphaFoldDB" id="A0A5B8RHG5"/>